<dbReference type="Proteomes" id="UP000706333">
    <property type="component" value="Unassembled WGS sequence"/>
</dbReference>
<dbReference type="EMBL" id="NHSD01000241">
    <property type="protein sequence ID" value="MBK5927382.1"/>
    <property type="molecule type" value="Genomic_DNA"/>
</dbReference>
<evidence type="ECO:0000313" key="2">
    <source>
        <dbReference type="Proteomes" id="UP000706333"/>
    </source>
</evidence>
<dbReference type="RefSeq" id="WP_201157142.1">
    <property type="nucleotide sequence ID" value="NZ_NHSD01000241.1"/>
</dbReference>
<comment type="caution">
    <text evidence="1">The sequence shown here is derived from an EMBL/GenBank/DDBJ whole genome shotgun (WGS) entry which is preliminary data.</text>
</comment>
<sequence length="82" mass="8687">MTAPATTTGLIRAAAHALIRRDTLAIEDLARISDGWLQSDDAAEAQRLLLQAILEAACLLEGEPSDLLAGIEDEAAILFDAE</sequence>
<proteinExistence type="predicted"/>
<reference evidence="1" key="2">
    <citation type="journal article" date="2020" name="Microorganisms">
        <title>Osmotic Adaptation and Compatible Solute Biosynthesis of Phototrophic Bacteria as Revealed from Genome Analyses.</title>
        <authorList>
            <person name="Imhoff J.F."/>
            <person name="Rahn T."/>
            <person name="Kunzel S."/>
            <person name="Keller A."/>
            <person name="Neulinger S.C."/>
        </authorList>
    </citation>
    <scope>NUCLEOTIDE SEQUENCE</scope>
    <source>
        <strain evidence="1">LMG 28126</strain>
    </source>
</reference>
<organism evidence="1 2">
    <name type="scientific">Rhodobaculum claviforme</name>
    <dbReference type="NCBI Taxonomy" id="1549854"/>
    <lineage>
        <taxon>Bacteria</taxon>
        <taxon>Pseudomonadati</taxon>
        <taxon>Pseudomonadota</taxon>
        <taxon>Alphaproteobacteria</taxon>
        <taxon>Rhodobacterales</taxon>
        <taxon>Paracoccaceae</taxon>
        <taxon>Rhodobaculum</taxon>
    </lineage>
</organism>
<evidence type="ECO:0000313" key="1">
    <source>
        <dbReference type="EMBL" id="MBK5927382.1"/>
    </source>
</evidence>
<dbReference type="AlphaFoldDB" id="A0A934TKA0"/>
<reference evidence="1" key="1">
    <citation type="submission" date="2017-05" db="EMBL/GenBank/DDBJ databases">
        <authorList>
            <person name="Imhoff J.F."/>
            <person name="Rahn T."/>
            <person name="Kuenzel S."/>
            <person name="Neulinger S.C."/>
        </authorList>
    </citation>
    <scope>NUCLEOTIDE SEQUENCE</scope>
    <source>
        <strain evidence="1">LMG 28126</strain>
    </source>
</reference>
<gene>
    <name evidence="1" type="ORF">CCR87_08590</name>
</gene>
<protein>
    <submittedName>
        <fullName evidence="1">Uncharacterized protein</fullName>
    </submittedName>
</protein>
<name>A0A934TKA0_9RHOB</name>
<accession>A0A934TKA0</accession>
<keyword evidence="2" id="KW-1185">Reference proteome</keyword>